<dbReference type="AlphaFoldDB" id="A0A380CHU4"/>
<feature type="domain" description="MacB-like periplasmic core" evidence="9">
    <location>
        <begin position="22"/>
        <end position="260"/>
    </location>
</feature>
<keyword evidence="10" id="KW-0378">Hydrolase</keyword>
<dbReference type="EMBL" id="UGYZ01000002">
    <property type="protein sequence ID" value="SUJ20812.1"/>
    <property type="molecule type" value="Genomic_DNA"/>
</dbReference>
<feature type="transmembrane region" description="Helical" evidence="7">
    <location>
        <begin position="338"/>
        <end position="366"/>
    </location>
</feature>
<name>A0A380CHU4_SPOPA</name>
<comment type="subcellular location">
    <subcellularLocation>
        <location evidence="1">Cell membrane</location>
        <topology evidence="1">Multi-pass membrane protein</topology>
    </subcellularLocation>
</comment>
<dbReference type="Proteomes" id="UP000254519">
    <property type="component" value="Unassembled WGS sequence"/>
</dbReference>
<dbReference type="InterPro" id="IPR025857">
    <property type="entry name" value="MacB_PCD"/>
</dbReference>
<evidence type="ECO:0000256" key="3">
    <source>
        <dbReference type="ARBA" id="ARBA00022692"/>
    </source>
</evidence>
<dbReference type="PANTHER" id="PTHR30572:SF4">
    <property type="entry name" value="ABC TRANSPORTER PERMEASE YTRF"/>
    <property type="match status" value="1"/>
</dbReference>
<comment type="similarity">
    <text evidence="6">Belongs to the ABC-4 integral membrane protein family.</text>
</comment>
<reference evidence="10 11" key="1">
    <citation type="submission" date="2018-06" db="EMBL/GenBank/DDBJ databases">
        <authorList>
            <consortium name="Pathogen Informatics"/>
            <person name="Doyle S."/>
        </authorList>
    </citation>
    <scope>NUCLEOTIDE SEQUENCE [LARGE SCALE GENOMIC DNA]</scope>
    <source>
        <strain evidence="11">ATCC 11859 / DSM 33 / NCIB 8841 / NCTC 4822</strain>
    </source>
</reference>
<evidence type="ECO:0000256" key="6">
    <source>
        <dbReference type="ARBA" id="ARBA00038076"/>
    </source>
</evidence>
<feature type="transmembrane region" description="Helical" evidence="7">
    <location>
        <begin position="386"/>
        <end position="407"/>
    </location>
</feature>
<evidence type="ECO:0000259" key="9">
    <source>
        <dbReference type="Pfam" id="PF12704"/>
    </source>
</evidence>
<evidence type="ECO:0000259" key="8">
    <source>
        <dbReference type="Pfam" id="PF02687"/>
    </source>
</evidence>
<dbReference type="EC" id="3.6.3.-" evidence="10"/>
<feature type="transmembrane region" description="Helical" evidence="7">
    <location>
        <begin position="21"/>
        <end position="45"/>
    </location>
</feature>
<dbReference type="OrthoDB" id="9770099at2"/>
<dbReference type="RefSeq" id="WP_115363503.1">
    <property type="nucleotide sequence ID" value="NZ_CP038012.1"/>
</dbReference>
<keyword evidence="10" id="KW-0067">ATP-binding</keyword>
<feature type="transmembrane region" description="Helical" evidence="7">
    <location>
        <begin position="277"/>
        <end position="302"/>
    </location>
</feature>
<evidence type="ECO:0000313" key="11">
    <source>
        <dbReference type="Proteomes" id="UP000254519"/>
    </source>
</evidence>
<keyword evidence="10" id="KW-0547">Nucleotide-binding</keyword>
<evidence type="ECO:0000256" key="4">
    <source>
        <dbReference type="ARBA" id="ARBA00022989"/>
    </source>
</evidence>
<evidence type="ECO:0000256" key="7">
    <source>
        <dbReference type="SAM" id="Phobius"/>
    </source>
</evidence>
<sequence length="426" mass="47502">MQFKDQVDFVRQHILKNKMRVFMTVLAATMGTAFLIVLASVGFGLHETLRDEMLSNRLVTEIQVYEGETSGAPSDKVEQFTQLAHVKTVLNQQRLGTNQMTKMGSFAGYHDLVVSDFAEEAKVGFELQEGRLPEKWNEVVVGSHFGQSLYEDVEVADGEEILTYTGKLIGEQFSYAIENADGEFAEEEIEFTIVGVGKNPTKEWEYDRRVFADDSVIPELEKIYTANTEQTNTTDLFYQNVFVYADKLENVSQVSTSIRDEGFYVYSISDELDQMDVFFLALKAGLIFVGTIAILIASIGIFNTMTMAVTERTREIGVMKAIGAKPKLIQRLFIMESAWIGVLGTVIAIILSYGVSMIANYLLPIIVMSALGEEDLEGLNITFSVIPWQLILIASAISIGVAVLSGWRPARKATKIDVIQALRQEL</sequence>
<dbReference type="InterPro" id="IPR050250">
    <property type="entry name" value="Macrolide_Exporter_MacB"/>
</dbReference>
<organism evidence="10 11">
    <name type="scientific">Sporosarcina pasteurii</name>
    <name type="common">Bacillus pasteurii</name>
    <dbReference type="NCBI Taxonomy" id="1474"/>
    <lineage>
        <taxon>Bacteria</taxon>
        <taxon>Bacillati</taxon>
        <taxon>Bacillota</taxon>
        <taxon>Bacilli</taxon>
        <taxon>Bacillales</taxon>
        <taxon>Caryophanaceae</taxon>
        <taxon>Sporosarcina</taxon>
    </lineage>
</organism>
<dbReference type="GO" id="GO:0022857">
    <property type="term" value="F:transmembrane transporter activity"/>
    <property type="evidence" value="ECO:0007669"/>
    <property type="project" value="TreeGrafter"/>
</dbReference>
<keyword evidence="11" id="KW-1185">Reference proteome</keyword>
<dbReference type="GO" id="GO:0005886">
    <property type="term" value="C:plasma membrane"/>
    <property type="evidence" value="ECO:0007669"/>
    <property type="project" value="UniProtKB-SubCell"/>
</dbReference>
<feature type="domain" description="ABC3 transporter permease C-terminal" evidence="8">
    <location>
        <begin position="287"/>
        <end position="417"/>
    </location>
</feature>
<dbReference type="PANTHER" id="PTHR30572">
    <property type="entry name" value="MEMBRANE COMPONENT OF TRANSPORTER-RELATED"/>
    <property type="match status" value="1"/>
</dbReference>
<protein>
    <submittedName>
        <fullName evidence="10">Macrolide export ATP-binding/permease protein MacB</fullName>
        <ecNumber evidence="10">3.6.3.-</ecNumber>
    </submittedName>
</protein>
<keyword evidence="3 7" id="KW-0812">Transmembrane</keyword>
<dbReference type="Pfam" id="PF02687">
    <property type="entry name" value="FtsX"/>
    <property type="match status" value="1"/>
</dbReference>
<keyword evidence="2" id="KW-1003">Cell membrane</keyword>
<keyword evidence="4 7" id="KW-1133">Transmembrane helix</keyword>
<proteinExistence type="inferred from homology"/>
<dbReference type="GO" id="GO:0005524">
    <property type="term" value="F:ATP binding"/>
    <property type="evidence" value="ECO:0007669"/>
    <property type="project" value="UniProtKB-KW"/>
</dbReference>
<keyword evidence="5 7" id="KW-0472">Membrane</keyword>
<evidence type="ECO:0000256" key="2">
    <source>
        <dbReference type="ARBA" id="ARBA00022475"/>
    </source>
</evidence>
<gene>
    <name evidence="10" type="primary">macB_2</name>
    <name evidence="10" type="ORF">NCTC4822_03056</name>
</gene>
<evidence type="ECO:0000256" key="1">
    <source>
        <dbReference type="ARBA" id="ARBA00004651"/>
    </source>
</evidence>
<dbReference type="InterPro" id="IPR003838">
    <property type="entry name" value="ABC3_permease_C"/>
</dbReference>
<dbReference type="GO" id="GO:0016787">
    <property type="term" value="F:hydrolase activity"/>
    <property type="evidence" value="ECO:0007669"/>
    <property type="project" value="UniProtKB-KW"/>
</dbReference>
<dbReference type="Pfam" id="PF12704">
    <property type="entry name" value="MacB_PCD"/>
    <property type="match status" value="1"/>
</dbReference>
<evidence type="ECO:0000313" key="10">
    <source>
        <dbReference type="EMBL" id="SUJ20812.1"/>
    </source>
</evidence>
<accession>A0A380CHU4</accession>
<evidence type="ECO:0000256" key="5">
    <source>
        <dbReference type="ARBA" id="ARBA00023136"/>
    </source>
</evidence>